<dbReference type="RefSeq" id="WP_076113265.1">
    <property type="nucleotide sequence ID" value="NZ_MPTB01000039.1"/>
</dbReference>
<name>A0ABX3H2S0_PAEBO</name>
<protein>
    <recommendedName>
        <fullName evidence="1">Butirosin biosynthesis protein H N-terminal domain-containing protein</fullName>
    </recommendedName>
</protein>
<evidence type="ECO:0000313" key="3">
    <source>
        <dbReference type="Proteomes" id="UP000187412"/>
    </source>
</evidence>
<dbReference type="EMBL" id="MPTB01000039">
    <property type="protein sequence ID" value="OMD42718.1"/>
    <property type="molecule type" value="Genomic_DNA"/>
</dbReference>
<evidence type="ECO:0000313" key="2">
    <source>
        <dbReference type="EMBL" id="OMD42718.1"/>
    </source>
</evidence>
<accession>A0ABX3H2S0</accession>
<dbReference type="Proteomes" id="UP000187412">
    <property type="component" value="Unassembled WGS sequence"/>
</dbReference>
<reference evidence="2 3" key="1">
    <citation type="submission" date="2016-10" db="EMBL/GenBank/DDBJ databases">
        <title>Paenibacillus species isolates.</title>
        <authorList>
            <person name="Beno S.M."/>
        </authorList>
    </citation>
    <scope>NUCLEOTIDE SEQUENCE [LARGE SCALE GENOMIC DNA]</scope>
    <source>
        <strain evidence="2 3">FSL H7-0744</strain>
    </source>
</reference>
<evidence type="ECO:0000259" key="1">
    <source>
        <dbReference type="Pfam" id="PF14399"/>
    </source>
</evidence>
<comment type="caution">
    <text evidence="2">The sequence shown here is derived from an EMBL/GenBank/DDBJ whole genome shotgun (WGS) entry which is preliminary data.</text>
</comment>
<sequence length="330" mass="38472">MAKIIEPIEPFNEIYYQSCLYNSLFPVIRHFQLSILPLLINDWLVYETARTGEGTLCGISYRSNKGLIEALAGLGIAVEKERFTGTVVDKIKSAVDMGRPVVLWVDCYELPIRKDTFRKKHLPHTILVHGYNDCTGHFHIIEHLQMENLSYDKKTIRMEDLERAYIEFDHEFNQGQMKLDSYYEFYRLNQAASMISGEAEQYQELIQANMNVITEGLDQLLEVSELWYGRLMQQAHIAIDYAAQQLDKLNSIILAKQAESYKLKLLQMEQEPLSAILQSITNEWSMIRTIVGKYVYSNQFNVEQFAELPDRISSIYDAELKFYETFLMKR</sequence>
<organism evidence="2 3">
    <name type="scientific">Paenibacillus borealis</name>
    <dbReference type="NCBI Taxonomy" id="160799"/>
    <lineage>
        <taxon>Bacteria</taxon>
        <taxon>Bacillati</taxon>
        <taxon>Bacillota</taxon>
        <taxon>Bacilli</taxon>
        <taxon>Bacillales</taxon>
        <taxon>Paenibacillaceae</taxon>
        <taxon>Paenibacillus</taxon>
    </lineage>
</organism>
<dbReference type="Gene3D" id="3.90.70.10">
    <property type="entry name" value="Cysteine proteinases"/>
    <property type="match status" value="1"/>
</dbReference>
<gene>
    <name evidence="2" type="ORF">BSK56_25180</name>
</gene>
<feature type="domain" description="Butirosin biosynthesis protein H N-terminal" evidence="1">
    <location>
        <begin position="59"/>
        <end position="142"/>
    </location>
</feature>
<keyword evidence="3" id="KW-1185">Reference proteome</keyword>
<proteinExistence type="predicted"/>
<dbReference type="InterPro" id="IPR026935">
    <property type="entry name" value="BtrH_N"/>
</dbReference>
<dbReference type="Pfam" id="PF14399">
    <property type="entry name" value="BtrH_N"/>
    <property type="match status" value="1"/>
</dbReference>